<reference evidence="1" key="1">
    <citation type="submission" date="2016-06" db="UniProtKB">
        <authorList>
            <consortium name="WormBaseParasite"/>
        </authorList>
    </citation>
    <scope>IDENTIFICATION</scope>
</reference>
<dbReference type="WBParaSite" id="GPUH_0000849601-mRNA-1">
    <property type="protein sequence ID" value="GPUH_0000849601-mRNA-1"/>
    <property type="gene ID" value="GPUH_0000849601"/>
</dbReference>
<sequence>LRPADDTSLTGQFMVVSEHDKIVSTVPPFLERLDVAVAFRKPYFF</sequence>
<organism evidence="1">
    <name type="scientific">Gongylonema pulchrum</name>
    <dbReference type="NCBI Taxonomy" id="637853"/>
    <lineage>
        <taxon>Eukaryota</taxon>
        <taxon>Metazoa</taxon>
        <taxon>Ecdysozoa</taxon>
        <taxon>Nematoda</taxon>
        <taxon>Chromadorea</taxon>
        <taxon>Rhabditida</taxon>
        <taxon>Spirurina</taxon>
        <taxon>Spiruromorpha</taxon>
        <taxon>Spiruroidea</taxon>
        <taxon>Gongylonematidae</taxon>
        <taxon>Gongylonema</taxon>
    </lineage>
</organism>
<evidence type="ECO:0000313" key="1">
    <source>
        <dbReference type="WBParaSite" id="GPUH_0000849601-mRNA-1"/>
    </source>
</evidence>
<accession>A0A183DIE5</accession>
<dbReference type="AlphaFoldDB" id="A0A183DIE5"/>
<name>A0A183DIE5_9BILA</name>
<protein>
    <submittedName>
        <fullName evidence="1">LysR family transcriptional regulator</fullName>
    </submittedName>
</protein>
<proteinExistence type="predicted"/>